<gene>
    <name evidence="1" type="ORF">DN603_27795</name>
</gene>
<organism evidence="1 2">
    <name type="scientific">Raoultella planticola</name>
    <name type="common">Klebsiella planticola</name>
    <dbReference type="NCBI Taxonomy" id="575"/>
    <lineage>
        <taxon>Bacteria</taxon>
        <taxon>Pseudomonadati</taxon>
        <taxon>Pseudomonadota</taxon>
        <taxon>Gammaproteobacteria</taxon>
        <taxon>Enterobacterales</taxon>
        <taxon>Enterobacteriaceae</taxon>
        <taxon>Klebsiella/Raoultella group</taxon>
        <taxon>Raoultella</taxon>
    </lineage>
</organism>
<accession>A0A443VET8</accession>
<evidence type="ECO:0000313" key="1">
    <source>
        <dbReference type="EMBL" id="RWT15423.1"/>
    </source>
</evidence>
<reference evidence="1 2" key="1">
    <citation type="submission" date="2018-06" db="EMBL/GenBank/DDBJ databases">
        <title>Carbapenemase-producing Enterobacteriaceae present in wastewater treatment plant effluent and nearby surface waters in the US.</title>
        <authorList>
            <person name="Mathys D.A."/>
            <person name="Mollenkopf D.F."/>
            <person name="Feicht S.M."/>
            <person name="Adams R.J."/>
            <person name="Albers A.L."/>
            <person name="Stuever D.M."/>
            <person name="Daniels J.B."/>
            <person name="Wittum T.E."/>
        </authorList>
    </citation>
    <scope>NUCLEOTIDE SEQUENCE [LARGE SCALE GENOMIC DNA]</scope>
    <source>
        <strain evidence="1 2">GEO_47_Down_B</strain>
    </source>
</reference>
<dbReference type="EMBL" id="QKOX01000047">
    <property type="protein sequence ID" value="RWT15423.1"/>
    <property type="molecule type" value="Genomic_DNA"/>
</dbReference>
<comment type="caution">
    <text evidence="1">The sequence shown here is derived from an EMBL/GenBank/DDBJ whole genome shotgun (WGS) entry which is preliminary data.</text>
</comment>
<name>A0A443VET8_RAOPL</name>
<protein>
    <submittedName>
        <fullName evidence="1">Uncharacterized protein</fullName>
    </submittedName>
</protein>
<sequence>MRTASGVVGTDTAAFSPLVCFLRARRSLPESTLVDDKGLPTCDDEQGKEVLQRLADPETIVA</sequence>
<proteinExistence type="predicted"/>
<evidence type="ECO:0000313" key="2">
    <source>
        <dbReference type="Proteomes" id="UP000288843"/>
    </source>
</evidence>
<dbReference type="AlphaFoldDB" id="A0A443VET8"/>
<dbReference type="Proteomes" id="UP000288843">
    <property type="component" value="Unassembled WGS sequence"/>
</dbReference>